<evidence type="ECO:0000313" key="1">
    <source>
        <dbReference type="EMBL" id="SHH29342.1"/>
    </source>
</evidence>
<dbReference type="STRING" id="299255.SAMN02745129_1738"/>
<sequence length="208" mass="22259">MLEALYQRWQQQGGQTLALVGCLGAESGLAEALAKRAGQADQRVLLVEWNDVAAGADGANPTPQPGAGFDRLALGNEPAAQASPGEASCASARLAAWSGQYQKVVLHLPPVSQGEVASARRSPWLMACEHTVLALEAGHIGAAMVRQCQHQLEQEGGRLLGLVANDHYNPSLQQSLLEAIEALTPRWPGLAHWLRQGVRQSQLLRMRP</sequence>
<proteinExistence type="predicted"/>
<organism evidence="1 2">
    <name type="scientific">Ferrimonas marina</name>
    <dbReference type="NCBI Taxonomy" id="299255"/>
    <lineage>
        <taxon>Bacteria</taxon>
        <taxon>Pseudomonadati</taxon>
        <taxon>Pseudomonadota</taxon>
        <taxon>Gammaproteobacteria</taxon>
        <taxon>Alteromonadales</taxon>
        <taxon>Ferrimonadaceae</taxon>
        <taxon>Ferrimonas</taxon>
    </lineage>
</organism>
<name>A0A1M5RSM4_9GAMM</name>
<dbReference type="Proteomes" id="UP000184268">
    <property type="component" value="Unassembled WGS sequence"/>
</dbReference>
<dbReference type="EMBL" id="FQXG01000002">
    <property type="protein sequence ID" value="SHH29342.1"/>
    <property type="molecule type" value="Genomic_DNA"/>
</dbReference>
<dbReference type="RefSeq" id="WP_067659087.1">
    <property type="nucleotide sequence ID" value="NZ_FQXG01000002.1"/>
</dbReference>
<evidence type="ECO:0000313" key="2">
    <source>
        <dbReference type="Proteomes" id="UP000184268"/>
    </source>
</evidence>
<gene>
    <name evidence="1" type="ORF">SAMN02745129_1738</name>
</gene>
<protein>
    <submittedName>
        <fullName evidence="1">Uncharacterized protein</fullName>
    </submittedName>
</protein>
<accession>A0A1M5RSM4</accession>
<reference evidence="1 2" key="1">
    <citation type="submission" date="2016-11" db="EMBL/GenBank/DDBJ databases">
        <authorList>
            <person name="Jaros S."/>
            <person name="Januszkiewicz K."/>
            <person name="Wedrychowicz H."/>
        </authorList>
    </citation>
    <scope>NUCLEOTIDE SEQUENCE [LARGE SCALE GENOMIC DNA]</scope>
    <source>
        <strain evidence="1 2">DSM 16917</strain>
    </source>
</reference>
<dbReference type="InterPro" id="IPR027417">
    <property type="entry name" value="P-loop_NTPase"/>
</dbReference>
<keyword evidence="2" id="KW-1185">Reference proteome</keyword>
<dbReference type="AlphaFoldDB" id="A0A1M5RSM4"/>
<dbReference type="Gene3D" id="3.40.50.300">
    <property type="entry name" value="P-loop containing nucleotide triphosphate hydrolases"/>
    <property type="match status" value="1"/>
</dbReference>